<dbReference type="AlphaFoldDB" id="A0A4Y9T8V2"/>
<feature type="transmembrane region" description="Helical" evidence="2">
    <location>
        <begin position="57"/>
        <end position="75"/>
    </location>
</feature>
<proteinExistence type="predicted"/>
<sequence>MADVMEERLSALERDVAIIKATGATKADIAELKAEIAEVKVTIAEVNGRIAEVKSSIIIWVVSAFFLTQLWPMLLRKLGL</sequence>
<feature type="coiled-coil region" evidence="1">
    <location>
        <begin position="2"/>
        <end position="49"/>
    </location>
</feature>
<keyword evidence="2" id="KW-0812">Transmembrane</keyword>
<evidence type="ECO:0000256" key="2">
    <source>
        <dbReference type="SAM" id="Phobius"/>
    </source>
</evidence>
<dbReference type="EMBL" id="SPUM01000029">
    <property type="protein sequence ID" value="TFW34192.1"/>
    <property type="molecule type" value="Genomic_DNA"/>
</dbReference>
<evidence type="ECO:0000256" key="1">
    <source>
        <dbReference type="SAM" id="Coils"/>
    </source>
</evidence>
<dbReference type="OrthoDB" id="6548186at2"/>
<keyword evidence="2" id="KW-0472">Membrane</keyword>
<evidence type="ECO:0008006" key="5">
    <source>
        <dbReference type="Google" id="ProtNLM"/>
    </source>
</evidence>
<keyword evidence="2" id="KW-1133">Transmembrane helix</keyword>
<comment type="caution">
    <text evidence="3">The sequence shown here is derived from an EMBL/GenBank/DDBJ whole genome shotgun (WGS) entry which is preliminary data.</text>
</comment>
<dbReference type="RefSeq" id="WP_135188554.1">
    <property type="nucleotide sequence ID" value="NZ_SPUM01000029.1"/>
</dbReference>
<evidence type="ECO:0000313" key="3">
    <source>
        <dbReference type="EMBL" id="TFW34192.1"/>
    </source>
</evidence>
<keyword evidence="4" id="KW-1185">Reference proteome</keyword>
<gene>
    <name evidence="3" type="ORF">E4O92_04500</name>
</gene>
<protein>
    <recommendedName>
        <fullName evidence="5">DUF1640 domain-containing protein</fullName>
    </recommendedName>
</protein>
<reference evidence="3 4" key="1">
    <citation type="submission" date="2019-03" db="EMBL/GenBank/DDBJ databases">
        <title>Draft genome of Massilia hortus sp. nov., a novel bacterial species of the Oxalobacteraceae family.</title>
        <authorList>
            <person name="Peta V."/>
            <person name="Raths R."/>
            <person name="Bucking H."/>
        </authorList>
    </citation>
    <scope>NUCLEOTIDE SEQUENCE [LARGE SCALE GENOMIC DNA]</scope>
    <source>
        <strain evidence="3 4">ONC3</strain>
    </source>
</reference>
<keyword evidence="1" id="KW-0175">Coiled coil</keyword>
<evidence type="ECO:0000313" key="4">
    <source>
        <dbReference type="Proteomes" id="UP000297258"/>
    </source>
</evidence>
<name>A0A4Y9T8V2_9BURK</name>
<organism evidence="3 4">
    <name type="scientific">Massilia horti</name>
    <dbReference type="NCBI Taxonomy" id="2562153"/>
    <lineage>
        <taxon>Bacteria</taxon>
        <taxon>Pseudomonadati</taxon>
        <taxon>Pseudomonadota</taxon>
        <taxon>Betaproteobacteria</taxon>
        <taxon>Burkholderiales</taxon>
        <taxon>Oxalobacteraceae</taxon>
        <taxon>Telluria group</taxon>
        <taxon>Massilia</taxon>
    </lineage>
</organism>
<dbReference type="Proteomes" id="UP000297258">
    <property type="component" value="Unassembled WGS sequence"/>
</dbReference>
<dbReference type="Gene3D" id="1.20.5.170">
    <property type="match status" value="1"/>
</dbReference>
<accession>A0A4Y9T8V2</accession>